<proteinExistence type="predicted"/>
<feature type="region of interest" description="Disordered" evidence="1">
    <location>
        <begin position="42"/>
        <end position="63"/>
    </location>
</feature>
<dbReference type="EMBL" id="LUEZ02000051">
    <property type="protein sequence ID" value="RDB22316.1"/>
    <property type="molecule type" value="Genomic_DNA"/>
</dbReference>
<dbReference type="AlphaFoldDB" id="A0A369JU86"/>
<dbReference type="InParanoid" id="A0A369JU86"/>
<evidence type="ECO:0000313" key="2">
    <source>
        <dbReference type="EMBL" id="RDB22316.1"/>
    </source>
</evidence>
<accession>A0A369JU86</accession>
<name>A0A369JU86_HYPMA</name>
<reference evidence="2" key="1">
    <citation type="submission" date="2018-04" db="EMBL/GenBank/DDBJ databases">
        <title>Whole genome sequencing of Hypsizygus marmoreus.</title>
        <authorList>
            <person name="Choi I.-G."/>
            <person name="Min B."/>
            <person name="Kim J.-G."/>
            <person name="Kim S."/>
            <person name="Oh Y.-L."/>
            <person name="Kong W.-S."/>
            <person name="Park H."/>
            <person name="Jeong J."/>
            <person name="Song E.-S."/>
        </authorList>
    </citation>
    <scope>NUCLEOTIDE SEQUENCE [LARGE SCALE GENOMIC DNA]</scope>
    <source>
        <strain evidence="2">51987-8</strain>
    </source>
</reference>
<gene>
    <name evidence="2" type="ORF">Hypma_010527</name>
</gene>
<protein>
    <submittedName>
        <fullName evidence="2">Uncharacterized protein</fullName>
    </submittedName>
</protein>
<comment type="caution">
    <text evidence="2">The sequence shown here is derived from an EMBL/GenBank/DDBJ whole genome shotgun (WGS) entry which is preliminary data.</text>
</comment>
<evidence type="ECO:0000313" key="3">
    <source>
        <dbReference type="Proteomes" id="UP000076154"/>
    </source>
</evidence>
<organism evidence="2 3">
    <name type="scientific">Hypsizygus marmoreus</name>
    <name type="common">White beech mushroom</name>
    <name type="synonym">Agaricus marmoreus</name>
    <dbReference type="NCBI Taxonomy" id="39966"/>
    <lineage>
        <taxon>Eukaryota</taxon>
        <taxon>Fungi</taxon>
        <taxon>Dikarya</taxon>
        <taxon>Basidiomycota</taxon>
        <taxon>Agaricomycotina</taxon>
        <taxon>Agaricomycetes</taxon>
        <taxon>Agaricomycetidae</taxon>
        <taxon>Agaricales</taxon>
        <taxon>Tricholomatineae</taxon>
        <taxon>Lyophyllaceae</taxon>
        <taxon>Hypsizygus</taxon>
    </lineage>
</organism>
<sequence>MLNNSQHVPITLSLEELLGSILDKSLLYSEFFFASVRLLEPLPSDAGQDSSGGGGTDPTTDDRKWVCTHKASLLNRQPTLVLSEMNFLKPGIGGRKRFIDKLPI</sequence>
<keyword evidence="3" id="KW-1185">Reference proteome</keyword>
<dbReference type="Proteomes" id="UP000076154">
    <property type="component" value="Unassembled WGS sequence"/>
</dbReference>
<evidence type="ECO:0000256" key="1">
    <source>
        <dbReference type="SAM" id="MobiDB-lite"/>
    </source>
</evidence>